<dbReference type="EMBL" id="JAUKPO010000006">
    <property type="protein sequence ID" value="MDO1447210.1"/>
    <property type="molecule type" value="Genomic_DNA"/>
</dbReference>
<organism evidence="2 3">
    <name type="scientific">Rhodocytophaga aerolata</name>
    <dbReference type="NCBI Taxonomy" id="455078"/>
    <lineage>
        <taxon>Bacteria</taxon>
        <taxon>Pseudomonadati</taxon>
        <taxon>Bacteroidota</taxon>
        <taxon>Cytophagia</taxon>
        <taxon>Cytophagales</taxon>
        <taxon>Rhodocytophagaceae</taxon>
        <taxon>Rhodocytophaga</taxon>
    </lineage>
</organism>
<reference evidence="2" key="1">
    <citation type="submission" date="2023-07" db="EMBL/GenBank/DDBJ databases">
        <title>The genome sequence of Rhodocytophaga aerolata KACC 12507.</title>
        <authorList>
            <person name="Zhang X."/>
        </authorList>
    </citation>
    <scope>NUCLEOTIDE SEQUENCE</scope>
    <source>
        <strain evidence="2">KACC 12507</strain>
    </source>
</reference>
<sequence>MFKRYLSSNVAGVIIAMLLASLAGCTSEPEETLEKKEGYRPIYMPYEQIRQFSSTSPRPLEHAGKIYIKGNYVFINELNKGIHIINNQNPASPQPVSFVSVPGNVDIAVKGNVLYADNAVDLLALDISNPVDVKLLKRIENAFPNQVFPPHTGVSFECADPAKGVIVGWEKVMLENPKCYR</sequence>
<keyword evidence="1" id="KW-0732">Signal</keyword>
<dbReference type="InterPro" id="IPR013211">
    <property type="entry name" value="LVIVD"/>
</dbReference>
<comment type="caution">
    <text evidence="2">The sequence shown here is derived from an EMBL/GenBank/DDBJ whole genome shotgun (WGS) entry which is preliminary data.</text>
</comment>
<evidence type="ECO:0008006" key="4">
    <source>
        <dbReference type="Google" id="ProtNLM"/>
    </source>
</evidence>
<feature type="signal peptide" evidence="1">
    <location>
        <begin position="1"/>
        <end position="23"/>
    </location>
</feature>
<evidence type="ECO:0000256" key="1">
    <source>
        <dbReference type="SAM" id="SignalP"/>
    </source>
</evidence>
<protein>
    <recommendedName>
        <fullName evidence="4">LVIVD repeat-containing protein</fullName>
    </recommendedName>
</protein>
<evidence type="ECO:0000313" key="3">
    <source>
        <dbReference type="Proteomes" id="UP001168528"/>
    </source>
</evidence>
<dbReference type="PROSITE" id="PS51257">
    <property type="entry name" value="PROKAR_LIPOPROTEIN"/>
    <property type="match status" value="1"/>
</dbReference>
<accession>A0ABT8R551</accession>
<gene>
    <name evidence="2" type="ORF">Q0590_13150</name>
</gene>
<proteinExistence type="predicted"/>
<dbReference type="Pfam" id="PF08309">
    <property type="entry name" value="LVIVD"/>
    <property type="match status" value="2"/>
</dbReference>
<feature type="chain" id="PRO_5047099529" description="LVIVD repeat-containing protein" evidence="1">
    <location>
        <begin position="24"/>
        <end position="181"/>
    </location>
</feature>
<dbReference type="RefSeq" id="WP_302038011.1">
    <property type="nucleotide sequence ID" value="NZ_JAUKPO010000006.1"/>
</dbReference>
<keyword evidence="3" id="KW-1185">Reference proteome</keyword>
<evidence type="ECO:0000313" key="2">
    <source>
        <dbReference type="EMBL" id="MDO1447210.1"/>
    </source>
</evidence>
<name>A0ABT8R551_9BACT</name>
<dbReference type="Proteomes" id="UP001168528">
    <property type="component" value="Unassembled WGS sequence"/>
</dbReference>